<feature type="signal peptide" evidence="1">
    <location>
        <begin position="1"/>
        <end position="20"/>
    </location>
</feature>
<protein>
    <submittedName>
        <fullName evidence="2">Uncharacterized protein</fullName>
    </submittedName>
</protein>
<dbReference type="OrthoDB" id="1441382at2"/>
<gene>
    <name evidence="2" type="ordered locus">P700755_002471</name>
</gene>
<reference evidence="2" key="1">
    <citation type="submission" date="2006-03" db="EMBL/GenBank/DDBJ databases">
        <authorList>
            <person name="Bowman J."/>
            <person name="Ferriera S."/>
            <person name="Johnson J."/>
            <person name="Kravitz S."/>
            <person name="Halpern A."/>
            <person name="Remington K."/>
            <person name="Beeson K."/>
            <person name="Tran B."/>
            <person name="Rogers Y.-H."/>
            <person name="Friedman R."/>
            <person name="Venter J.C."/>
        </authorList>
    </citation>
    <scope>NUCLEOTIDE SEQUENCE [LARGE SCALE GENOMIC DNA]</scope>
    <source>
        <strain evidence="2">ATCC 700755</strain>
    </source>
</reference>
<dbReference type="HOGENOM" id="CLU_1169903_0_0_10"/>
<evidence type="ECO:0000313" key="2">
    <source>
        <dbReference type="EMBL" id="AFU69236.1"/>
    </source>
</evidence>
<reference evidence="2" key="2">
    <citation type="submission" date="2012-09" db="EMBL/GenBank/DDBJ databases">
        <title>The complete sequence of Psychroflexus torquis an extreme psychrophile from sea-ice that is stimulated by light.</title>
        <authorList>
            <person name="Feng S."/>
            <person name="Powell S.M."/>
            <person name="Bowman J.P."/>
        </authorList>
    </citation>
    <scope>NUCLEOTIDE SEQUENCE [LARGE SCALE GENOMIC DNA]</scope>
    <source>
        <strain evidence="2">ATCC 700755</strain>
    </source>
</reference>
<feature type="chain" id="PRO_5003877821" evidence="1">
    <location>
        <begin position="21"/>
        <end position="237"/>
    </location>
</feature>
<dbReference type="Proteomes" id="UP000008514">
    <property type="component" value="Chromosome"/>
</dbReference>
<proteinExistence type="predicted"/>
<keyword evidence="3" id="KW-1185">Reference proteome</keyword>
<sequence length="237" mass="27734">MKVHLLSFILILLLHFNTKAQSSNKIENIATIEIINDENVSIEGDTISLNNIHKKVIEIFSSVTRQAESFSSLTLIVNQTVSENTIENIKYQIRSTPVQFINLQRTTINTYDWIEVTQNVLDQYNALISYWSSLDAESRYYRASDLEFVESVALNMTMDQRIRNEKLLGYLPFVKAEPKFPDLFMLETLPNKTYIFVREKDTLDKDTAFKEFKNNSYRLKRRIIDEEDMVIIDILKD</sequence>
<accession>K4IJF4</accession>
<dbReference type="RefSeq" id="WP_015024807.1">
    <property type="nucleotide sequence ID" value="NC_018721.1"/>
</dbReference>
<evidence type="ECO:0000256" key="1">
    <source>
        <dbReference type="SAM" id="SignalP"/>
    </source>
</evidence>
<keyword evidence="1" id="KW-0732">Signal</keyword>
<dbReference type="EMBL" id="CP003879">
    <property type="protein sequence ID" value="AFU69236.1"/>
    <property type="molecule type" value="Genomic_DNA"/>
</dbReference>
<dbReference type="KEGG" id="ptq:P700755_002471"/>
<evidence type="ECO:0000313" key="3">
    <source>
        <dbReference type="Proteomes" id="UP000008514"/>
    </source>
</evidence>
<dbReference type="AlphaFoldDB" id="K4IJF4"/>
<dbReference type="eggNOG" id="ENOG502ZWQI">
    <property type="taxonomic scope" value="Bacteria"/>
</dbReference>
<organism evidence="2 3">
    <name type="scientific">Psychroflexus torquis (strain ATCC 700755 / CIP 106069 / ACAM 623)</name>
    <dbReference type="NCBI Taxonomy" id="313595"/>
    <lineage>
        <taxon>Bacteria</taxon>
        <taxon>Pseudomonadati</taxon>
        <taxon>Bacteroidota</taxon>
        <taxon>Flavobacteriia</taxon>
        <taxon>Flavobacteriales</taxon>
        <taxon>Flavobacteriaceae</taxon>
        <taxon>Psychroflexus</taxon>
    </lineage>
</organism>
<name>K4IJF4_PSYTT</name>